<dbReference type="STRING" id="13735.ENSPSIP00000009131"/>
<dbReference type="GO" id="GO:0001401">
    <property type="term" value="C:SAM complex"/>
    <property type="evidence" value="ECO:0007669"/>
    <property type="project" value="InterPro"/>
</dbReference>
<dbReference type="GO" id="GO:0015031">
    <property type="term" value="P:protein transport"/>
    <property type="evidence" value="ECO:0007669"/>
    <property type="project" value="UniProtKB-KW"/>
</dbReference>
<feature type="domain" description="Mitochondrial outer membrane transport complex Sam37/metaxin N-terminal" evidence="16">
    <location>
        <begin position="1"/>
        <end position="84"/>
    </location>
</feature>
<keyword evidence="10" id="KW-0472">Membrane</keyword>
<organism evidence="18 19">
    <name type="scientific">Pelodiscus sinensis</name>
    <name type="common">Chinese softshell turtle</name>
    <name type="synonym">Trionyx sinensis</name>
    <dbReference type="NCBI Taxonomy" id="13735"/>
    <lineage>
        <taxon>Eukaryota</taxon>
        <taxon>Metazoa</taxon>
        <taxon>Chordata</taxon>
        <taxon>Craniata</taxon>
        <taxon>Vertebrata</taxon>
        <taxon>Euteleostomi</taxon>
        <taxon>Archelosauria</taxon>
        <taxon>Testudinata</taxon>
        <taxon>Testudines</taxon>
        <taxon>Cryptodira</taxon>
        <taxon>Trionychia</taxon>
        <taxon>Trionychidae</taxon>
        <taxon>Pelodiscus</taxon>
    </lineage>
</organism>
<dbReference type="PANTHER" id="PTHR12289">
    <property type="entry name" value="METAXIN RELATED"/>
    <property type="match status" value="1"/>
</dbReference>
<dbReference type="Pfam" id="PF17171">
    <property type="entry name" value="GST_C_6"/>
    <property type="match status" value="1"/>
</dbReference>
<reference evidence="19" key="1">
    <citation type="submission" date="2011-10" db="EMBL/GenBank/DDBJ databases">
        <authorList>
            <consortium name="Soft-shell Turtle Genome Consortium"/>
        </authorList>
    </citation>
    <scope>NUCLEOTIDE SEQUENCE [LARGE SCALE GENOMIC DNA]</scope>
    <source>
        <strain evidence="19">Daiwa-1</strain>
    </source>
</reference>
<evidence type="ECO:0000256" key="11">
    <source>
        <dbReference type="ARBA" id="ARBA00037753"/>
    </source>
</evidence>
<dbReference type="EMBL" id="AGCU01070653">
    <property type="status" value="NOT_ANNOTATED_CDS"/>
    <property type="molecule type" value="Genomic_DNA"/>
</dbReference>
<keyword evidence="8" id="KW-1133">Transmembrane helix</keyword>
<dbReference type="InterPro" id="IPR050931">
    <property type="entry name" value="Mito_Protein_Transport_Metaxin"/>
</dbReference>
<evidence type="ECO:0000259" key="17">
    <source>
        <dbReference type="Pfam" id="PF17171"/>
    </source>
</evidence>
<evidence type="ECO:0000256" key="3">
    <source>
        <dbReference type="ARBA" id="ARBA00022499"/>
    </source>
</evidence>
<dbReference type="Proteomes" id="UP000007267">
    <property type="component" value="Unassembled WGS sequence"/>
</dbReference>
<evidence type="ECO:0000256" key="7">
    <source>
        <dbReference type="ARBA" id="ARBA00022927"/>
    </source>
</evidence>
<evidence type="ECO:0000256" key="6">
    <source>
        <dbReference type="ARBA" id="ARBA00022843"/>
    </source>
</evidence>
<keyword evidence="2" id="KW-0813">Transport</keyword>
<evidence type="ECO:0000256" key="10">
    <source>
        <dbReference type="ARBA" id="ARBA00023136"/>
    </source>
</evidence>
<feature type="domain" description="Metaxin glutathione S-transferase" evidence="17">
    <location>
        <begin position="161"/>
        <end position="200"/>
    </location>
</feature>
<dbReference type="InterPro" id="IPR019564">
    <property type="entry name" value="Sam37/metaxin_N"/>
</dbReference>
<evidence type="ECO:0000256" key="8">
    <source>
        <dbReference type="ARBA" id="ARBA00022989"/>
    </source>
</evidence>
<dbReference type="HOGENOM" id="CLU_044137_5_0_1"/>
<evidence type="ECO:0000256" key="13">
    <source>
        <dbReference type="ARBA" id="ARBA00042095"/>
    </source>
</evidence>
<keyword evidence="6" id="KW-0832">Ubl conjugation</keyword>
<keyword evidence="19" id="KW-1185">Reference proteome</keyword>
<evidence type="ECO:0000256" key="2">
    <source>
        <dbReference type="ARBA" id="ARBA00022448"/>
    </source>
</evidence>
<dbReference type="Ensembl" id="ENSPSIT00000009177.1">
    <property type="protein sequence ID" value="ENSPSIP00000009131.1"/>
    <property type="gene ID" value="ENSPSIG00000008312.1"/>
</dbReference>
<keyword evidence="7" id="KW-0653">Protein transport</keyword>
<dbReference type="AlphaFoldDB" id="K7FM71"/>
<feature type="region of interest" description="Disordered" evidence="15">
    <location>
        <begin position="204"/>
        <end position="232"/>
    </location>
</feature>
<dbReference type="eggNOG" id="KOG3028">
    <property type="taxonomic scope" value="Eukaryota"/>
</dbReference>
<proteinExistence type="predicted"/>
<evidence type="ECO:0000256" key="4">
    <source>
        <dbReference type="ARBA" id="ARBA00022692"/>
    </source>
</evidence>
<keyword evidence="9" id="KW-0496">Mitochondrion</keyword>
<keyword evidence="5" id="KW-1000">Mitochondrion outer membrane</keyword>
<comment type="subcellular location">
    <subcellularLocation>
        <location evidence="1">Mitochondrion outer membrane</location>
    </subcellularLocation>
</comment>
<evidence type="ECO:0000313" key="19">
    <source>
        <dbReference type="Proteomes" id="UP000007267"/>
    </source>
</evidence>
<evidence type="ECO:0000256" key="14">
    <source>
        <dbReference type="ARBA" id="ARBA00046575"/>
    </source>
</evidence>
<keyword evidence="4" id="KW-0812">Transmembrane</keyword>
<evidence type="ECO:0000256" key="9">
    <source>
        <dbReference type="ARBA" id="ARBA00023128"/>
    </source>
</evidence>
<evidence type="ECO:0000256" key="15">
    <source>
        <dbReference type="SAM" id="MobiDB-lite"/>
    </source>
</evidence>
<reference evidence="19" key="2">
    <citation type="journal article" date="2013" name="Nat. Genet.">
        <title>The draft genomes of soft-shell turtle and green sea turtle yield insights into the development and evolution of the turtle-specific body plan.</title>
        <authorList>
            <person name="Wang Z."/>
            <person name="Pascual-Anaya J."/>
            <person name="Zadissa A."/>
            <person name="Li W."/>
            <person name="Niimura Y."/>
            <person name="Huang Z."/>
            <person name="Li C."/>
            <person name="White S."/>
            <person name="Xiong Z."/>
            <person name="Fang D."/>
            <person name="Wang B."/>
            <person name="Ming Y."/>
            <person name="Chen Y."/>
            <person name="Zheng Y."/>
            <person name="Kuraku S."/>
            <person name="Pignatelli M."/>
            <person name="Herrero J."/>
            <person name="Beal K."/>
            <person name="Nozawa M."/>
            <person name="Li Q."/>
            <person name="Wang J."/>
            <person name="Zhang H."/>
            <person name="Yu L."/>
            <person name="Shigenobu S."/>
            <person name="Wang J."/>
            <person name="Liu J."/>
            <person name="Flicek P."/>
            <person name="Searle S."/>
            <person name="Wang J."/>
            <person name="Kuratani S."/>
            <person name="Yin Y."/>
            <person name="Aken B."/>
            <person name="Zhang G."/>
            <person name="Irie N."/>
        </authorList>
    </citation>
    <scope>NUCLEOTIDE SEQUENCE [LARGE SCALE GENOMIC DNA]</scope>
    <source>
        <strain evidence="19">Daiwa-1</strain>
    </source>
</reference>
<evidence type="ECO:0000256" key="1">
    <source>
        <dbReference type="ARBA" id="ARBA00004294"/>
    </source>
</evidence>
<evidence type="ECO:0000256" key="5">
    <source>
        <dbReference type="ARBA" id="ARBA00022787"/>
    </source>
</evidence>
<protein>
    <recommendedName>
        <fullName evidence="12">Metaxin-1</fullName>
    </recommendedName>
    <alternativeName>
        <fullName evidence="13">Mitochondrial outer membrane import complex protein 1</fullName>
    </alternativeName>
</protein>
<name>K7FM71_PELSI</name>
<comment type="function">
    <text evidence="11">Involved in transport of proteins into the mitochondrion. Essential for embryonic development.</text>
</comment>
<evidence type="ECO:0000313" key="18">
    <source>
        <dbReference type="Ensembl" id="ENSPSIP00000009131.1"/>
    </source>
</evidence>
<evidence type="ECO:0000256" key="12">
    <source>
        <dbReference type="ARBA" id="ARBA00039748"/>
    </source>
</evidence>
<reference evidence="18" key="3">
    <citation type="submission" date="2025-08" db="UniProtKB">
        <authorList>
            <consortium name="Ensembl"/>
        </authorList>
    </citation>
    <scope>IDENTIFICATION</scope>
</reference>
<reference evidence="18" key="4">
    <citation type="submission" date="2025-09" db="UniProtKB">
        <authorList>
            <consortium name="Ensembl"/>
        </authorList>
    </citation>
    <scope>IDENTIFICATION</scope>
</reference>
<dbReference type="InterPro" id="IPR033468">
    <property type="entry name" value="Metaxin_GST"/>
</dbReference>
<dbReference type="EMBL" id="AGCU01070651">
    <property type="status" value="NOT_ANNOTATED_CDS"/>
    <property type="molecule type" value="Genomic_DNA"/>
</dbReference>
<dbReference type="GeneTree" id="ENSGT00940000173500"/>
<keyword evidence="3" id="KW-1017">Isopeptide bond</keyword>
<comment type="subunit">
    <text evidence="14">Interacts with MTX2/metaxin-2. Associates with the mitochondrial contact site and cristae organizing system (MICOS) complex, composed of at least MICOS10/MIC10, CHCHD3/MIC19, CHCHD6/MIC25, APOOL/MIC27, IMMT/MIC60, APOO/MIC23/MIC26 and QIL1/MIC13. This complex was also known under the names MINOS or MitOS complex. The MICOS complex associates with mitochondrial outer membrane proteins SAMM50, MTX1 and MTX2 (together described as components of the mitochondrial outer membrane sorting assembly machinery (SAM) complex) and DNAJC11, mitochondrial inner membrane protein TMEM11 and with HSPA9. The MICOS and SAM complexes together with DNAJC11 are part of a large protein complex spanning both membranes termed the mitochondrial intermembrane space bridging (MIB) complex. Interacts with ARMC1.</text>
</comment>
<accession>K7FM71</accession>
<dbReference type="EMBL" id="AGCU01070650">
    <property type="status" value="NOT_ANNOTATED_CDS"/>
    <property type="molecule type" value="Genomic_DNA"/>
</dbReference>
<dbReference type="GO" id="GO:0007005">
    <property type="term" value="P:mitochondrion organization"/>
    <property type="evidence" value="ECO:0007669"/>
    <property type="project" value="TreeGrafter"/>
</dbReference>
<evidence type="ECO:0000259" key="16">
    <source>
        <dbReference type="Pfam" id="PF10568"/>
    </source>
</evidence>
<dbReference type="Pfam" id="PF10568">
    <property type="entry name" value="Tom37"/>
    <property type="match status" value="1"/>
</dbReference>
<dbReference type="EMBL" id="AGCU01070652">
    <property type="status" value="NOT_ANNOTATED_CDS"/>
    <property type="molecule type" value="Genomic_DNA"/>
</dbReference>
<sequence>YARFTGAPLKVHKVTNPWRSPSGCLPALRTKEDGVLSQVPQILTPHLRPALPPRYNADYDLSGKQGADTLAFVSLLEEKLLPALVSGIRRCSGSSPAGARGWSSWTSPYPPLLPGPGAAACRALGGVPGLGDSATPLSPPRMGANLAQLSPATRGPEGLDFGAPPASLDAWVFSHLAPLLKAKLPNGRLQQHLRSLPNLVTAHSPPQILPWGGAGTPRPPASERTEEEEEPYRRCSQLLSVLVGLA</sequence>
<dbReference type="PANTHER" id="PTHR12289:SF34">
    <property type="entry name" value="METAXIN-1"/>
    <property type="match status" value="1"/>
</dbReference>